<organism evidence="4 5">
    <name type="scientific">Flavobacterium succinicans</name>
    <dbReference type="NCBI Taxonomy" id="29536"/>
    <lineage>
        <taxon>Bacteria</taxon>
        <taxon>Pseudomonadati</taxon>
        <taxon>Bacteroidota</taxon>
        <taxon>Flavobacteriia</taxon>
        <taxon>Flavobacteriales</taxon>
        <taxon>Flavobacteriaceae</taxon>
        <taxon>Flavobacterium</taxon>
    </lineage>
</organism>
<keyword evidence="1" id="KW-0175">Coiled coil</keyword>
<feature type="transmembrane region" description="Helical" evidence="3">
    <location>
        <begin position="35"/>
        <end position="60"/>
    </location>
</feature>
<evidence type="ECO:0000256" key="3">
    <source>
        <dbReference type="SAM" id="Phobius"/>
    </source>
</evidence>
<reference evidence="4 5" key="1">
    <citation type="submission" date="2016-06" db="EMBL/GenBank/DDBJ databases">
        <title>Draft genome sequence of Flavobacterium succinicans strain DD5b.</title>
        <authorList>
            <person name="Poehlein A."/>
            <person name="Daniel R."/>
            <person name="Simeonova D.D."/>
        </authorList>
    </citation>
    <scope>NUCLEOTIDE SEQUENCE [LARGE SCALE GENOMIC DNA]</scope>
    <source>
        <strain evidence="4 5">DD5b</strain>
    </source>
</reference>
<keyword evidence="3" id="KW-1133">Transmembrane helix</keyword>
<feature type="coiled-coil region" evidence="1">
    <location>
        <begin position="507"/>
        <end position="534"/>
    </location>
</feature>
<dbReference type="PATRIC" id="fig|29536.5.peg.2294"/>
<dbReference type="RefSeq" id="WP_231891074.1">
    <property type="nucleotide sequence ID" value="NZ_JMTM01000060.1"/>
</dbReference>
<dbReference type="AlphaFoldDB" id="A0A199XQ00"/>
<name>A0A199XQ00_9FLAO</name>
<feature type="transmembrane region" description="Helical" evidence="3">
    <location>
        <begin position="66"/>
        <end position="88"/>
    </location>
</feature>
<keyword evidence="3" id="KW-0812">Transmembrane</keyword>
<evidence type="ECO:0000256" key="1">
    <source>
        <dbReference type="SAM" id="Coils"/>
    </source>
</evidence>
<protein>
    <submittedName>
        <fullName evidence="4">Uncharacterized protein</fullName>
    </submittedName>
</protein>
<keyword evidence="3" id="KW-0472">Membrane</keyword>
<feature type="compositionally biased region" description="Low complexity" evidence="2">
    <location>
        <begin position="744"/>
        <end position="758"/>
    </location>
</feature>
<proteinExistence type="predicted"/>
<feature type="transmembrane region" description="Helical" evidence="3">
    <location>
        <begin position="162"/>
        <end position="180"/>
    </location>
</feature>
<feature type="region of interest" description="Disordered" evidence="2">
    <location>
        <begin position="902"/>
        <end position="972"/>
    </location>
</feature>
<evidence type="ECO:0000313" key="4">
    <source>
        <dbReference type="EMBL" id="OAZ03409.1"/>
    </source>
</evidence>
<feature type="compositionally biased region" description="Polar residues" evidence="2">
    <location>
        <begin position="953"/>
        <end position="965"/>
    </location>
</feature>
<dbReference type="Proteomes" id="UP000093807">
    <property type="component" value="Unassembled WGS sequence"/>
</dbReference>
<feature type="region of interest" description="Disordered" evidence="2">
    <location>
        <begin position="736"/>
        <end position="765"/>
    </location>
</feature>
<feature type="coiled-coil region" evidence="1">
    <location>
        <begin position="589"/>
        <end position="707"/>
    </location>
</feature>
<evidence type="ECO:0000313" key="5">
    <source>
        <dbReference type="Proteomes" id="UP000093807"/>
    </source>
</evidence>
<comment type="caution">
    <text evidence="4">The sequence shown here is derived from an EMBL/GenBank/DDBJ whole genome shotgun (WGS) entry which is preliminary data.</text>
</comment>
<gene>
    <name evidence="4" type="ORF">FLB_21980</name>
</gene>
<keyword evidence="5" id="KW-1185">Reference proteome</keyword>
<sequence>MGYIINLSSVNSTNIIYQKLEAFIKKFYTNELLRGTLLFIGFGLLYFIFTLFIEFFLWLQPAARTFLFWTFVGVEVYLFSRFIAFPVFKLFKLQKGISYQEASTIIGNHFPQVKDKLLNYIQLSQNTVEQSELLLASIQQKSDNLAPIPFGKAISFKSNKRYLPIALIPLFFLFAFFVSGNSTIISQSLNRVIHYKAAFVKPAPFQLHIQNPNLIVEENKDFVLKVKSIGTVLPENVMLFIGDESYFMENSGPGEFQYKFVAPSSDIIFHLEANVVVSPDFKLKVIDVPSISSFEMFLHFPSYLNRKPEVVKGTGNAIIPEGTLVNWKIVSSATESVVFNSNRVTSSFLLQSNIFTFNKIVNQNTDYQVITSNKNVKNFEKLNYQLAIVKDQYPTIDVEQAPDSLKVDKSFFIGKIGDDYGFSKLQIVYYEKGKPFTAKRGTLPSNSGTFDQFVFSLPGNLPLRAGVSYDFYFEVFDNDAVHHFKSTRSIVFSNRVSTASEKEDTLIEEQNSNLNSLEKTLQKQSKQFSDLDKLNKSSKEKKDLEFKDQQMVNDFIKRQSQQDQLMKSFSEKIKENLNQDKSQNNDKTKETLEKRLDKVTSAIDKNKQLLDELKELNDKLNNEDLQDKLQQFKQNSKNQVKTLEQLVELTKRYYVDKKANQIADKLDKLSNEQNKLSKDPSTESKAQDKINDEFNSLEEQLNDVLKENKSLKSPIDIPNTKDLQQNIKQDLNSAKENLGKRNASKAQSSQKNASQNMKKMSEKLKEAMASGEQEQLQEDIKMLRQILDNLLAFSNSQEDVMKQFKSTKVGSATYNKYLKTQQTLKTQFKHVDDSLFAMSLRNPKIADEVTKEIGTVQYNLDNAIDKLGNGIVSKGLSHQQFSVASANKLADFLSEQLNNMQMDLSGMSSGNPKPGQGKGMQLPDIISKQKGLGEKMQQQMKGEGKSNGGTKPGNKSDSKGTQGNEDSGGEGDAKSILEIYKEQKQLRDALQNELNKNGLNGVGQNALEQMNQIEKQLLNKGFKNEVLQRILNLNHELLKLDTALQQQGQDSKRQSETNFKAFNNTSKSLPNNLIQYINSVEILNRQSLPLRSNFNQKVQEYFNKND</sequence>
<evidence type="ECO:0000256" key="2">
    <source>
        <dbReference type="SAM" id="MobiDB-lite"/>
    </source>
</evidence>
<accession>A0A199XQ00</accession>
<dbReference type="EMBL" id="JMTM01000060">
    <property type="protein sequence ID" value="OAZ03409.1"/>
    <property type="molecule type" value="Genomic_DNA"/>
</dbReference>
<feature type="compositionally biased region" description="Polar residues" evidence="2">
    <location>
        <begin position="902"/>
        <end position="911"/>
    </location>
</feature>